<dbReference type="InterPro" id="IPR001547">
    <property type="entry name" value="Glyco_hydro_5"/>
</dbReference>
<evidence type="ECO:0000313" key="15">
    <source>
        <dbReference type="Proteomes" id="UP001491310"/>
    </source>
</evidence>
<keyword evidence="4 11" id="KW-0732">Signal</keyword>
<feature type="region of interest" description="Disordered" evidence="9">
    <location>
        <begin position="695"/>
        <end position="728"/>
    </location>
</feature>
<sequence length="783" mass="82903">MSLIYTGALVALVAALVSAVNSESTGSRPKGFTVQGKLIWPDDITSAAKAKLILSTDGAIQKYAWPQPDGRFAIYNVPAGSHLLDVAAVGLVYPQLRLDVSAQGGGRVLATLADNDLQRLPDPLIIRPVGTAEYFEKQAPFNIIGFLKTPYGLMIIFGALAVFVLPQLKAPAPAPFLSADAPAVLEAAASAAAPVQAQAPVEAQAPVARQSLALSTGPGPKGPTLVDEEGNEIILKGLSVFGFNSVWTMIGNLTGGTDANSRDLAHVIYRMKMLGFNAIRLPFTFAALAKEPVDYTGKCTPVSAQDAESTLKPPSLPTGLKASGLTDLPQAPPQLPEDTCNAYLPNDSTFHRYLWVIRYFASQGFYVVVDYQTMKGGPEDNIFDKESWMSQWVDLVTQLVRYAPETHGRLLLDLINEPDGFGLTWEAQADKPSLGSYYLELGDKLNTVCPSCILLLEGTGQSKFLGVDWGTGFATDKNVIQTVGISDPNGFFQALVQRPWVDQVALAPHLYCPVAAGRPRLFSDGPTMWNALTTMVGYLNSDGYCYNDKCHRFPIVLSEFGSALNERTELDCFTSLTNYMTSTGLANDGRHAPIQSWFYWAWNAETAITGGLVGDDLVSILWNKIAALTGGTSEWPFGLGLRPWYLQGFEEVNGTSAVPNSDLPSWVVTEAQAAQQHRGPAVDVNDRFTIPVSGAVSGANPLTSGQQTGTGEGSAGNTAAGGSGSGSGSKHLSSGAIAGITIGTLAGVAAIAAAALVAARKVAASKAAPENMSTFNQAFNSAA</sequence>
<protein>
    <recommendedName>
        <fullName evidence="16">Glycoside hydrolase</fullName>
    </recommendedName>
</protein>
<keyword evidence="7 10" id="KW-0472">Membrane</keyword>
<keyword evidence="5" id="KW-0378">Hydrolase</keyword>
<evidence type="ECO:0000256" key="6">
    <source>
        <dbReference type="ARBA" id="ARBA00022989"/>
    </source>
</evidence>
<keyword evidence="15" id="KW-1185">Reference proteome</keyword>
<dbReference type="Gene3D" id="3.20.20.80">
    <property type="entry name" value="Glycosidases"/>
    <property type="match status" value="1"/>
</dbReference>
<evidence type="ECO:0000259" key="12">
    <source>
        <dbReference type="Pfam" id="PF00150"/>
    </source>
</evidence>
<evidence type="ECO:0000259" key="13">
    <source>
        <dbReference type="Pfam" id="PF09430"/>
    </source>
</evidence>
<keyword evidence="3 10" id="KW-0812">Transmembrane</keyword>
<dbReference type="InterPro" id="IPR017853">
    <property type="entry name" value="GH"/>
</dbReference>
<proteinExistence type="inferred from homology"/>
<comment type="similarity">
    <text evidence="2">Belongs to the glycosyl hydrolase 5 (cellulase A) family.</text>
</comment>
<evidence type="ECO:0000256" key="1">
    <source>
        <dbReference type="ARBA" id="ARBA00004167"/>
    </source>
</evidence>
<dbReference type="SUPFAM" id="SSF51445">
    <property type="entry name" value="(Trans)glycosidases"/>
    <property type="match status" value="1"/>
</dbReference>
<feature type="domain" description="ER membrane protein complex subunit 7 beta-sandwich" evidence="13">
    <location>
        <begin position="49"/>
        <end position="154"/>
    </location>
</feature>
<evidence type="ECO:0000256" key="10">
    <source>
        <dbReference type="SAM" id="Phobius"/>
    </source>
</evidence>
<evidence type="ECO:0000256" key="5">
    <source>
        <dbReference type="ARBA" id="ARBA00022801"/>
    </source>
</evidence>
<evidence type="ECO:0000256" key="11">
    <source>
        <dbReference type="SAM" id="SignalP"/>
    </source>
</evidence>
<keyword evidence="6 10" id="KW-1133">Transmembrane helix</keyword>
<dbReference type="Pfam" id="PF00150">
    <property type="entry name" value="Cellulase"/>
    <property type="match status" value="1"/>
</dbReference>
<dbReference type="InterPro" id="IPR019008">
    <property type="entry name" value="Beta_sandwich_EMC7"/>
</dbReference>
<accession>A0ABR2YEF2</accession>
<comment type="subcellular location">
    <subcellularLocation>
        <location evidence="1">Membrane</location>
        <topology evidence="1">Single-pass membrane protein</topology>
    </subcellularLocation>
</comment>
<feature type="compositionally biased region" description="Gly residues" evidence="9">
    <location>
        <begin position="708"/>
        <end position="727"/>
    </location>
</feature>
<evidence type="ECO:0000256" key="8">
    <source>
        <dbReference type="ARBA" id="ARBA00023295"/>
    </source>
</evidence>
<evidence type="ECO:0000256" key="7">
    <source>
        <dbReference type="ARBA" id="ARBA00023136"/>
    </source>
</evidence>
<evidence type="ECO:0000256" key="9">
    <source>
        <dbReference type="SAM" id="MobiDB-lite"/>
    </source>
</evidence>
<keyword evidence="8" id="KW-0326">Glycosidase</keyword>
<evidence type="ECO:0000256" key="3">
    <source>
        <dbReference type="ARBA" id="ARBA00022692"/>
    </source>
</evidence>
<name>A0ABR2YEF2_9CHLO</name>
<feature type="signal peptide" evidence="11">
    <location>
        <begin position="1"/>
        <end position="19"/>
    </location>
</feature>
<dbReference type="Proteomes" id="UP001491310">
    <property type="component" value="Unassembled WGS sequence"/>
</dbReference>
<feature type="domain" description="Glycoside hydrolase family 5" evidence="12">
    <location>
        <begin position="342"/>
        <end position="604"/>
    </location>
</feature>
<organism evidence="14 15">
    <name type="scientific">Coccomyxa subellipsoidea</name>
    <dbReference type="NCBI Taxonomy" id="248742"/>
    <lineage>
        <taxon>Eukaryota</taxon>
        <taxon>Viridiplantae</taxon>
        <taxon>Chlorophyta</taxon>
        <taxon>core chlorophytes</taxon>
        <taxon>Trebouxiophyceae</taxon>
        <taxon>Trebouxiophyceae incertae sedis</taxon>
        <taxon>Coccomyxaceae</taxon>
        <taxon>Coccomyxa</taxon>
    </lineage>
</organism>
<reference evidence="14 15" key="1">
    <citation type="journal article" date="2024" name="Nat. Commun.">
        <title>Phylogenomics reveals the evolutionary origins of lichenization in chlorophyte algae.</title>
        <authorList>
            <person name="Puginier C."/>
            <person name="Libourel C."/>
            <person name="Otte J."/>
            <person name="Skaloud P."/>
            <person name="Haon M."/>
            <person name="Grisel S."/>
            <person name="Petersen M."/>
            <person name="Berrin J.G."/>
            <person name="Delaux P.M."/>
            <person name="Dal Grande F."/>
            <person name="Keller J."/>
        </authorList>
    </citation>
    <scope>NUCLEOTIDE SEQUENCE [LARGE SCALE GENOMIC DNA]</scope>
    <source>
        <strain evidence="14 15">SAG 216-7</strain>
    </source>
</reference>
<feature type="chain" id="PRO_5047049328" description="Glycoside hydrolase" evidence="11">
    <location>
        <begin position="20"/>
        <end position="783"/>
    </location>
</feature>
<dbReference type="InterPro" id="IPR039163">
    <property type="entry name" value="EMC7"/>
</dbReference>
<dbReference type="PANTHER" id="PTHR13605:SF4">
    <property type="entry name" value="ER MEMBRANE PROTEIN COMPLEX SUBUNIT 7"/>
    <property type="match status" value="1"/>
</dbReference>
<evidence type="ECO:0000313" key="14">
    <source>
        <dbReference type="EMBL" id="KAK9903904.1"/>
    </source>
</evidence>
<comment type="caution">
    <text evidence="14">The sequence shown here is derived from an EMBL/GenBank/DDBJ whole genome shotgun (WGS) entry which is preliminary data.</text>
</comment>
<evidence type="ECO:0008006" key="16">
    <source>
        <dbReference type="Google" id="ProtNLM"/>
    </source>
</evidence>
<dbReference type="EMBL" id="JALJOT010000013">
    <property type="protein sequence ID" value="KAK9903904.1"/>
    <property type="molecule type" value="Genomic_DNA"/>
</dbReference>
<feature type="transmembrane region" description="Helical" evidence="10">
    <location>
        <begin position="736"/>
        <end position="759"/>
    </location>
</feature>
<evidence type="ECO:0000256" key="2">
    <source>
        <dbReference type="ARBA" id="ARBA00005641"/>
    </source>
</evidence>
<dbReference type="PANTHER" id="PTHR13605">
    <property type="entry name" value="ER MEMBRANE PROTEIN COMPLEX SUBUNIT 7"/>
    <property type="match status" value="1"/>
</dbReference>
<evidence type="ECO:0000256" key="4">
    <source>
        <dbReference type="ARBA" id="ARBA00022729"/>
    </source>
</evidence>
<gene>
    <name evidence="14" type="ORF">WJX75_000011</name>
</gene>
<dbReference type="Pfam" id="PF09430">
    <property type="entry name" value="EMC7_beta-sandw"/>
    <property type="match status" value="1"/>
</dbReference>